<dbReference type="PANTHER" id="PTHR34982">
    <property type="entry name" value="YOP PROTEINS TRANSLOCATION PROTEIN L"/>
    <property type="match status" value="1"/>
</dbReference>
<keyword evidence="5" id="KW-0653">Protein transport</keyword>
<dbReference type="GO" id="GO:0005829">
    <property type="term" value="C:cytosol"/>
    <property type="evidence" value="ECO:0007669"/>
    <property type="project" value="TreeGrafter"/>
</dbReference>
<keyword evidence="6" id="KW-1006">Bacterial flagellum protein export</keyword>
<sequence length="280" mass="31585">MSKVIKGSDMLLFQPKVIDLTAIYELKKQAEAEKLEATEEITEEDLLSNDIALKQLELKELQLEAERIVDENEKIVRELLEKVREEARTIIAEAQEEAEVIRQQALEKAEELLVSKQKEGYENGLKKAQEEIEADRLSAMQESQRILEEARQSKIQIMNSSEADMVRLVMAVSRKVIGGELETNPRVIINIIREGLNYLDNPQNVTVYVNPLEVDKILEVMQSESFNDIGSNEIPLKITPDKRIQAGGCTLESDAGSVDARLETRIASVEKAIQEVAPDE</sequence>
<evidence type="ECO:0000256" key="6">
    <source>
        <dbReference type="ARBA" id="ARBA00023225"/>
    </source>
</evidence>
<accession>Q0AYN5</accession>
<keyword evidence="9" id="KW-0966">Cell projection</keyword>
<evidence type="ECO:0000259" key="8">
    <source>
        <dbReference type="Pfam" id="PF02108"/>
    </source>
</evidence>
<dbReference type="eggNOG" id="COG1317">
    <property type="taxonomic scope" value="Bacteria"/>
</dbReference>
<proteinExistence type="inferred from homology"/>
<evidence type="ECO:0000256" key="2">
    <source>
        <dbReference type="ARBA" id="ARBA00006602"/>
    </source>
</evidence>
<dbReference type="Proteomes" id="UP000001968">
    <property type="component" value="Chromosome"/>
</dbReference>
<organism evidence="9 10">
    <name type="scientific">Syntrophomonas wolfei subsp. wolfei (strain DSM 2245B / Goettingen)</name>
    <dbReference type="NCBI Taxonomy" id="335541"/>
    <lineage>
        <taxon>Bacteria</taxon>
        <taxon>Bacillati</taxon>
        <taxon>Bacillota</taxon>
        <taxon>Clostridia</taxon>
        <taxon>Eubacteriales</taxon>
        <taxon>Syntrophomonadaceae</taxon>
        <taxon>Syntrophomonas</taxon>
    </lineage>
</organism>
<dbReference type="AlphaFoldDB" id="Q0AYN5"/>
<name>Q0AYN5_SYNWW</name>
<dbReference type="HOGENOM" id="CLU_993678_0_0_9"/>
<dbReference type="GO" id="GO:0015031">
    <property type="term" value="P:protein transport"/>
    <property type="evidence" value="ECO:0007669"/>
    <property type="project" value="UniProtKB-KW"/>
</dbReference>
<comment type="similarity">
    <text evidence="2">Belongs to the FliH family.</text>
</comment>
<reference evidence="10" key="1">
    <citation type="journal article" date="2010" name="Environ. Microbiol.">
        <title>The genome of Syntrophomonas wolfei: new insights into syntrophic metabolism and biohydrogen production.</title>
        <authorList>
            <person name="Sieber J.R."/>
            <person name="Sims D.R."/>
            <person name="Han C."/>
            <person name="Kim E."/>
            <person name="Lykidis A."/>
            <person name="Lapidus A.L."/>
            <person name="McDonnald E."/>
            <person name="Rohlin L."/>
            <person name="Culley D.E."/>
            <person name="Gunsalus R."/>
            <person name="McInerney M.J."/>
        </authorList>
    </citation>
    <scope>NUCLEOTIDE SEQUENCE [LARGE SCALE GENOMIC DNA]</scope>
    <source>
        <strain evidence="10">DSM 2245B / Goettingen</strain>
    </source>
</reference>
<comment type="function">
    <text evidence="1">Needed for flagellar regrowth and assembly.</text>
</comment>
<evidence type="ECO:0000256" key="5">
    <source>
        <dbReference type="ARBA" id="ARBA00022927"/>
    </source>
</evidence>
<evidence type="ECO:0000256" key="4">
    <source>
        <dbReference type="ARBA" id="ARBA00022795"/>
    </source>
</evidence>
<keyword evidence="9" id="KW-0282">Flagellum</keyword>
<evidence type="ECO:0000313" key="10">
    <source>
        <dbReference type="Proteomes" id="UP000001968"/>
    </source>
</evidence>
<feature type="domain" description="Flagellar assembly protein FliH/Type III secretion system HrpE" evidence="8">
    <location>
        <begin position="139"/>
        <end position="267"/>
    </location>
</feature>
<evidence type="ECO:0000313" key="9">
    <source>
        <dbReference type="EMBL" id="ABI68169.1"/>
    </source>
</evidence>
<gene>
    <name evidence="9" type="ordered locus">Swol_0851</name>
</gene>
<dbReference type="GO" id="GO:0044781">
    <property type="term" value="P:bacterial-type flagellum organization"/>
    <property type="evidence" value="ECO:0007669"/>
    <property type="project" value="UniProtKB-KW"/>
</dbReference>
<dbReference type="STRING" id="335541.Swol_0851"/>
<dbReference type="InterPro" id="IPR051472">
    <property type="entry name" value="T3SS_Stator/FliH"/>
</dbReference>
<evidence type="ECO:0000256" key="3">
    <source>
        <dbReference type="ARBA" id="ARBA00022448"/>
    </source>
</evidence>
<protein>
    <submittedName>
        <fullName evidence="9">Flagellar biosynthesis/type III secretory pathway protein-like protein</fullName>
    </submittedName>
</protein>
<dbReference type="RefSeq" id="WP_011640274.1">
    <property type="nucleotide sequence ID" value="NC_008346.1"/>
</dbReference>
<dbReference type="InterPro" id="IPR018035">
    <property type="entry name" value="Flagellar_FliH/T3SS_HrpE"/>
</dbReference>
<feature type="coiled-coil region" evidence="7">
    <location>
        <begin position="20"/>
        <end position="111"/>
    </location>
</feature>
<keyword evidence="3" id="KW-0813">Transport</keyword>
<evidence type="ECO:0000256" key="1">
    <source>
        <dbReference type="ARBA" id="ARBA00003041"/>
    </source>
</evidence>
<evidence type="ECO:0000256" key="7">
    <source>
        <dbReference type="SAM" id="Coils"/>
    </source>
</evidence>
<dbReference type="KEGG" id="swo:Swol_0851"/>
<keyword evidence="4" id="KW-1005">Bacterial flagellum biogenesis</keyword>
<keyword evidence="9" id="KW-0969">Cilium</keyword>
<keyword evidence="7" id="KW-0175">Coiled coil</keyword>
<dbReference type="OrthoDB" id="2080510at2"/>
<dbReference type="Pfam" id="PF02108">
    <property type="entry name" value="FliH"/>
    <property type="match status" value="1"/>
</dbReference>
<dbReference type="EMBL" id="CP000448">
    <property type="protein sequence ID" value="ABI68169.1"/>
    <property type="molecule type" value="Genomic_DNA"/>
</dbReference>
<dbReference type="PANTHER" id="PTHR34982:SF1">
    <property type="entry name" value="FLAGELLAR ASSEMBLY PROTEIN FLIH"/>
    <property type="match status" value="1"/>
</dbReference>
<keyword evidence="10" id="KW-1185">Reference proteome</keyword>